<dbReference type="Proteomes" id="UP000054217">
    <property type="component" value="Unassembled WGS sequence"/>
</dbReference>
<organism evidence="1 2">
    <name type="scientific">Pisolithus tinctorius Marx 270</name>
    <dbReference type="NCBI Taxonomy" id="870435"/>
    <lineage>
        <taxon>Eukaryota</taxon>
        <taxon>Fungi</taxon>
        <taxon>Dikarya</taxon>
        <taxon>Basidiomycota</taxon>
        <taxon>Agaricomycotina</taxon>
        <taxon>Agaricomycetes</taxon>
        <taxon>Agaricomycetidae</taxon>
        <taxon>Boletales</taxon>
        <taxon>Sclerodermatineae</taxon>
        <taxon>Pisolithaceae</taxon>
        <taxon>Pisolithus</taxon>
    </lineage>
</organism>
<name>A0A0C3J030_PISTI</name>
<sequence>MLVLETSSSFSQQRAILCNSVSLPDCAKKPQFNQSMDVKYIRPFRGQKNGAPVPLRRVHAQSRLSGDAIRVHRDRRIGSQYPGN</sequence>
<evidence type="ECO:0000313" key="2">
    <source>
        <dbReference type="Proteomes" id="UP000054217"/>
    </source>
</evidence>
<reference evidence="1 2" key="1">
    <citation type="submission" date="2014-04" db="EMBL/GenBank/DDBJ databases">
        <authorList>
            <consortium name="DOE Joint Genome Institute"/>
            <person name="Kuo A."/>
            <person name="Kohler A."/>
            <person name="Costa M.D."/>
            <person name="Nagy L.G."/>
            <person name="Floudas D."/>
            <person name="Copeland A."/>
            <person name="Barry K.W."/>
            <person name="Cichocki N."/>
            <person name="Veneault-Fourrey C."/>
            <person name="LaButti K."/>
            <person name="Lindquist E.A."/>
            <person name="Lipzen A."/>
            <person name="Lundell T."/>
            <person name="Morin E."/>
            <person name="Murat C."/>
            <person name="Sun H."/>
            <person name="Tunlid A."/>
            <person name="Henrissat B."/>
            <person name="Grigoriev I.V."/>
            <person name="Hibbett D.S."/>
            <person name="Martin F."/>
            <person name="Nordberg H.P."/>
            <person name="Cantor M.N."/>
            <person name="Hua S.X."/>
        </authorList>
    </citation>
    <scope>NUCLEOTIDE SEQUENCE [LARGE SCALE GENOMIC DNA]</scope>
    <source>
        <strain evidence="1 2">Marx 270</strain>
    </source>
</reference>
<dbReference type="AlphaFoldDB" id="A0A0C3J030"/>
<dbReference type="HOGENOM" id="CLU_2528357_0_0_1"/>
<keyword evidence="2" id="KW-1185">Reference proteome</keyword>
<dbReference type="InParanoid" id="A0A0C3J030"/>
<accession>A0A0C3J030</accession>
<dbReference type="EMBL" id="KN831982">
    <property type="protein sequence ID" value="KIO02433.1"/>
    <property type="molecule type" value="Genomic_DNA"/>
</dbReference>
<proteinExistence type="predicted"/>
<protein>
    <submittedName>
        <fullName evidence="1">Uncharacterized protein</fullName>
    </submittedName>
</protein>
<gene>
    <name evidence="1" type="ORF">M404DRAFT_669471</name>
</gene>
<reference evidence="2" key="2">
    <citation type="submission" date="2015-01" db="EMBL/GenBank/DDBJ databases">
        <title>Evolutionary Origins and Diversification of the Mycorrhizal Mutualists.</title>
        <authorList>
            <consortium name="DOE Joint Genome Institute"/>
            <consortium name="Mycorrhizal Genomics Consortium"/>
            <person name="Kohler A."/>
            <person name="Kuo A."/>
            <person name="Nagy L.G."/>
            <person name="Floudas D."/>
            <person name="Copeland A."/>
            <person name="Barry K.W."/>
            <person name="Cichocki N."/>
            <person name="Veneault-Fourrey C."/>
            <person name="LaButti K."/>
            <person name="Lindquist E.A."/>
            <person name="Lipzen A."/>
            <person name="Lundell T."/>
            <person name="Morin E."/>
            <person name="Murat C."/>
            <person name="Riley R."/>
            <person name="Ohm R."/>
            <person name="Sun H."/>
            <person name="Tunlid A."/>
            <person name="Henrissat B."/>
            <person name="Grigoriev I.V."/>
            <person name="Hibbett D.S."/>
            <person name="Martin F."/>
        </authorList>
    </citation>
    <scope>NUCLEOTIDE SEQUENCE [LARGE SCALE GENOMIC DNA]</scope>
    <source>
        <strain evidence="2">Marx 270</strain>
    </source>
</reference>
<evidence type="ECO:0000313" key="1">
    <source>
        <dbReference type="EMBL" id="KIO02433.1"/>
    </source>
</evidence>